<dbReference type="Proteomes" id="UP000001299">
    <property type="component" value="Plasmid pCY360"/>
</dbReference>
<dbReference type="PANTHER" id="PTHR12302:SF3">
    <property type="entry name" value="SERINE_THREONINE-PROTEIN KINASE 31"/>
    <property type="match status" value="1"/>
</dbReference>
<evidence type="ECO:0000313" key="7">
    <source>
        <dbReference type="Proteomes" id="UP000001299"/>
    </source>
</evidence>
<reference evidence="6 7" key="1">
    <citation type="journal article" date="2010" name="PLoS ONE">
        <title>The glycobiome of the rumen bacterium Butyrivibrio proteoclasticus B316(T) highlights adaptation to a polysaccharide-rich environment.</title>
        <authorList>
            <person name="Kelly W.J."/>
            <person name="Leahy S.C."/>
            <person name="Altermann E."/>
            <person name="Yeoman C.J."/>
            <person name="Dunne J.C."/>
            <person name="Kong Z."/>
            <person name="Pacheco D.M."/>
            <person name="Li D."/>
            <person name="Noel S.J."/>
            <person name="Moon C.D."/>
            <person name="Cookson A.L."/>
            <person name="Attwood G.T."/>
        </authorList>
    </citation>
    <scope>NUCLEOTIDE SEQUENCE [LARGE SCALE GENOMIC DNA]</scope>
    <source>
        <strain evidence="7">ATCC 51982 / DSM 14932 / B316</strain>
        <plasmid evidence="7">Plasmid pCY360</plasmid>
    </source>
</reference>
<dbReference type="SMART" id="SM00318">
    <property type="entry name" value="SNc"/>
    <property type="match status" value="1"/>
</dbReference>
<dbReference type="InterPro" id="IPR002071">
    <property type="entry name" value="Thermonucl_AS"/>
</dbReference>
<dbReference type="PANTHER" id="PTHR12302">
    <property type="entry name" value="EBNA2 BINDING PROTEIN P100"/>
    <property type="match status" value="1"/>
</dbReference>
<geneLocation type="plasmid" evidence="6 7">
    <name>pCY360</name>
</geneLocation>
<sequence length="239" mass="27013">MKKLSKFVILCLIGSCICSLGMNKQVKAPEENTVVNEAVAELKNLAISYAKEKTDEVTEAATEQASEKIGQIKEDIEKKLSLDTEKNENAFEEVILVSVVDGDTLVVIGEDGLEYKVRLIGIDTPESVHSDASKNNEYGKMASEHTKKLLSNTDVLYLEYDIHMTDKYNRTLAYVWTKKEPSGLEDMLNYQILSDGYAIDKVFKPNCKYAENFNKICKKANDGQKGLWQYDGYREIVER</sequence>
<dbReference type="AlphaFoldDB" id="E0S488"/>
<dbReference type="InterPro" id="IPR016071">
    <property type="entry name" value="Staphylococal_nuclease_OB-fold"/>
</dbReference>
<gene>
    <name evidence="6" type="ordered locus">bpr_II283</name>
</gene>
<dbReference type="GO" id="GO:0004519">
    <property type="term" value="F:endonuclease activity"/>
    <property type="evidence" value="ECO:0007669"/>
    <property type="project" value="UniProtKB-KW"/>
</dbReference>
<evidence type="ECO:0000256" key="2">
    <source>
        <dbReference type="ARBA" id="ARBA00022759"/>
    </source>
</evidence>
<dbReference type="RefSeq" id="WP_013282869.1">
    <property type="nucleotide sequence ID" value="NC_014389.1"/>
</dbReference>
<name>E0S488_BUTPB</name>
<dbReference type="Pfam" id="PF00565">
    <property type="entry name" value="SNase"/>
    <property type="match status" value="1"/>
</dbReference>
<feature type="domain" description="TNase-like" evidence="5">
    <location>
        <begin position="90"/>
        <end position="230"/>
    </location>
</feature>
<dbReference type="Gene3D" id="2.40.50.90">
    <property type="match status" value="1"/>
</dbReference>
<feature type="chain" id="PRO_5038386828" evidence="4">
    <location>
        <begin position="22"/>
        <end position="239"/>
    </location>
</feature>
<dbReference type="GO" id="GO:0003676">
    <property type="term" value="F:nucleic acid binding"/>
    <property type="evidence" value="ECO:0007669"/>
    <property type="project" value="InterPro"/>
</dbReference>
<evidence type="ECO:0000259" key="5">
    <source>
        <dbReference type="PROSITE" id="PS50830"/>
    </source>
</evidence>
<dbReference type="PROSITE" id="PS50830">
    <property type="entry name" value="TNASE_3"/>
    <property type="match status" value="1"/>
</dbReference>
<dbReference type="InterPro" id="IPR035437">
    <property type="entry name" value="SNase_OB-fold_sf"/>
</dbReference>
<dbReference type="SUPFAM" id="SSF50199">
    <property type="entry name" value="Staphylococcal nuclease"/>
    <property type="match status" value="1"/>
</dbReference>
<keyword evidence="3" id="KW-0378">Hydrolase</keyword>
<protein>
    <submittedName>
        <fullName evidence="6">Staphylococcal nuclease domain-containing protein</fullName>
    </submittedName>
</protein>
<keyword evidence="7" id="KW-1185">Reference proteome</keyword>
<keyword evidence="1" id="KW-0540">Nuclease</keyword>
<keyword evidence="4" id="KW-0732">Signal</keyword>
<dbReference type="EMBL" id="CP001812">
    <property type="protein sequence ID" value="ADL36220.1"/>
    <property type="molecule type" value="Genomic_DNA"/>
</dbReference>
<proteinExistence type="predicted"/>
<evidence type="ECO:0000256" key="3">
    <source>
        <dbReference type="ARBA" id="ARBA00022801"/>
    </source>
</evidence>
<evidence type="ECO:0000256" key="1">
    <source>
        <dbReference type="ARBA" id="ARBA00022722"/>
    </source>
</evidence>
<dbReference type="KEGG" id="bpb:bpr_II283"/>
<accession>E0S488</accession>
<evidence type="ECO:0000313" key="6">
    <source>
        <dbReference type="EMBL" id="ADL36220.1"/>
    </source>
</evidence>
<dbReference type="GO" id="GO:0016787">
    <property type="term" value="F:hydrolase activity"/>
    <property type="evidence" value="ECO:0007669"/>
    <property type="project" value="UniProtKB-KW"/>
</dbReference>
<dbReference type="HOGENOM" id="CLU_1159415_0_0_9"/>
<keyword evidence="6" id="KW-0614">Plasmid</keyword>
<organism evidence="6 7">
    <name type="scientific">Butyrivibrio proteoclasticus (strain ATCC 51982 / DSM 14932 / B316)</name>
    <name type="common">Clostridium proteoclasticum</name>
    <dbReference type="NCBI Taxonomy" id="515622"/>
    <lineage>
        <taxon>Bacteria</taxon>
        <taxon>Bacillati</taxon>
        <taxon>Bacillota</taxon>
        <taxon>Clostridia</taxon>
        <taxon>Lachnospirales</taxon>
        <taxon>Lachnospiraceae</taxon>
        <taxon>Butyrivibrio</taxon>
    </lineage>
</organism>
<evidence type="ECO:0000256" key="4">
    <source>
        <dbReference type="SAM" id="SignalP"/>
    </source>
</evidence>
<dbReference type="PROSITE" id="PS01123">
    <property type="entry name" value="TNASE_1"/>
    <property type="match status" value="1"/>
</dbReference>
<keyword evidence="2" id="KW-0255">Endonuclease</keyword>
<feature type="signal peptide" evidence="4">
    <location>
        <begin position="1"/>
        <end position="21"/>
    </location>
</feature>